<feature type="chain" id="PRO_5030751093" evidence="4">
    <location>
        <begin position="19"/>
        <end position="387"/>
    </location>
</feature>
<dbReference type="PANTHER" id="PTHR24166:SF48">
    <property type="entry name" value="PROTEIN VAPYRIN"/>
    <property type="match status" value="1"/>
</dbReference>
<gene>
    <name evidence="5" type="ORF">DTER00134_LOCUS2072</name>
</gene>
<dbReference type="PANTHER" id="PTHR24166">
    <property type="entry name" value="ROLLING PEBBLES, ISOFORM B"/>
    <property type="match status" value="1"/>
</dbReference>
<feature type="signal peptide" evidence="4">
    <location>
        <begin position="1"/>
        <end position="18"/>
    </location>
</feature>
<feature type="repeat" description="ANK" evidence="3">
    <location>
        <begin position="360"/>
        <end position="387"/>
    </location>
</feature>
<dbReference type="SUPFAM" id="SSF48403">
    <property type="entry name" value="Ankyrin repeat"/>
    <property type="match status" value="1"/>
</dbReference>
<evidence type="ECO:0000313" key="5">
    <source>
        <dbReference type="EMBL" id="CAE0487028.1"/>
    </source>
</evidence>
<dbReference type="Gene3D" id="1.25.40.20">
    <property type="entry name" value="Ankyrin repeat-containing domain"/>
    <property type="match status" value="4"/>
</dbReference>
<dbReference type="Pfam" id="PF12796">
    <property type="entry name" value="Ank_2"/>
    <property type="match status" value="4"/>
</dbReference>
<keyword evidence="4" id="KW-0732">Signal</keyword>
<dbReference type="PROSITE" id="PS50088">
    <property type="entry name" value="ANK_REPEAT"/>
    <property type="match status" value="2"/>
</dbReference>
<dbReference type="EMBL" id="HBIP01004337">
    <property type="protein sequence ID" value="CAE0487028.1"/>
    <property type="molecule type" value="Transcribed_RNA"/>
</dbReference>
<accession>A0A7S3VIH2</accession>
<sequence length="387" mass="40484">MSTFDLLICSTLLVQVDGIELGCASSLETALHAAARWDHTGVLELLLLADPGLANVVDAQDSTALQLASGLGHAATVELMCALSGPELTMINHEDKYMQQTALMRACSQGHESVVEVLIRQPGIELDKLSCTVQEAALHATCRSGHVRVLSLLLSTGQVNVDQVNVWGESPLTLACSEGRLECVDVLLLAGASVPPLAMLRACAHGHLAVVRQLLSVEGMHLDFVDDRGATCLMLAAAGGHCALVEALLEWGMVPAWVENAEVLAPADLEGNTALHYAGGHAAPVVVCGKGGKRWEQAMSAMVGALIERCGSAAAHILLHAANAAGETPLAVACRCGREPAARAMLQAVPECVNVPNTQTGCMPMSVANRAGHYELVRLLLQAGGIF</sequence>
<evidence type="ECO:0000256" key="1">
    <source>
        <dbReference type="ARBA" id="ARBA00022737"/>
    </source>
</evidence>
<keyword evidence="2 3" id="KW-0040">ANK repeat</keyword>
<protein>
    <submittedName>
        <fullName evidence="5">Uncharacterized protein</fullName>
    </submittedName>
</protein>
<dbReference type="InterPro" id="IPR050889">
    <property type="entry name" value="Dendritic_Spine_Reg/Scaffold"/>
</dbReference>
<proteinExistence type="predicted"/>
<dbReference type="InterPro" id="IPR002110">
    <property type="entry name" value="Ankyrin_rpt"/>
</dbReference>
<keyword evidence="1" id="KW-0677">Repeat</keyword>
<evidence type="ECO:0000256" key="3">
    <source>
        <dbReference type="PROSITE-ProRule" id="PRU00023"/>
    </source>
</evidence>
<name>A0A7S3VIH2_DUNTE</name>
<reference evidence="5" key="1">
    <citation type="submission" date="2021-01" db="EMBL/GenBank/DDBJ databases">
        <authorList>
            <person name="Corre E."/>
            <person name="Pelletier E."/>
            <person name="Niang G."/>
            <person name="Scheremetjew M."/>
            <person name="Finn R."/>
            <person name="Kale V."/>
            <person name="Holt S."/>
            <person name="Cochrane G."/>
            <person name="Meng A."/>
            <person name="Brown T."/>
            <person name="Cohen L."/>
        </authorList>
    </citation>
    <scope>NUCLEOTIDE SEQUENCE</scope>
    <source>
        <strain evidence="5">CCMP1320</strain>
    </source>
</reference>
<evidence type="ECO:0000256" key="4">
    <source>
        <dbReference type="SAM" id="SignalP"/>
    </source>
</evidence>
<dbReference type="AlphaFoldDB" id="A0A7S3VIH2"/>
<evidence type="ECO:0000256" key="2">
    <source>
        <dbReference type="ARBA" id="ARBA00023043"/>
    </source>
</evidence>
<dbReference type="PROSITE" id="PS50297">
    <property type="entry name" value="ANK_REP_REGION"/>
    <property type="match status" value="2"/>
</dbReference>
<organism evidence="5">
    <name type="scientific">Dunaliella tertiolecta</name>
    <name type="common">Green alga</name>
    <dbReference type="NCBI Taxonomy" id="3047"/>
    <lineage>
        <taxon>Eukaryota</taxon>
        <taxon>Viridiplantae</taxon>
        <taxon>Chlorophyta</taxon>
        <taxon>core chlorophytes</taxon>
        <taxon>Chlorophyceae</taxon>
        <taxon>CS clade</taxon>
        <taxon>Chlamydomonadales</taxon>
        <taxon>Dunaliellaceae</taxon>
        <taxon>Dunaliella</taxon>
    </lineage>
</organism>
<feature type="repeat" description="ANK" evidence="3">
    <location>
        <begin position="167"/>
        <end position="194"/>
    </location>
</feature>
<dbReference type="InterPro" id="IPR036770">
    <property type="entry name" value="Ankyrin_rpt-contain_sf"/>
</dbReference>
<dbReference type="SMART" id="SM00248">
    <property type="entry name" value="ANK"/>
    <property type="match status" value="8"/>
</dbReference>